<evidence type="ECO:0000313" key="3">
    <source>
        <dbReference type="Proteomes" id="UP000013523"/>
    </source>
</evidence>
<keyword evidence="1" id="KW-0812">Transmembrane</keyword>
<dbReference type="eggNOG" id="ENOG502ZK13">
    <property type="taxonomic scope" value="Bacteria"/>
</dbReference>
<feature type="transmembrane region" description="Helical" evidence="1">
    <location>
        <begin position="201"/>
        <end position="217"/>
    </location>
</feature>
<protein>
    <recommendedName>
        <fullName evidence="4">Glycosyltransferase RgtA/B/C/D-like domain-containing protein</fullName>
    </recommendedName>
</protein>
<evidence type="ECO:0000256" key="1">
    <source>
        <dbReference type="SAM" id="Phobius"/>
    </source>
</evidence>
<feature type="transmembrane region" description="Helical" evidence="1">
    <location>
        <begin position="127"/>
        <end position="144"/>
    </location>
</feature>
<organism evidence="2 3">
    <name type="scientific">Clostridium pasteurianum BC1</name>
    <dbReference type="NCBI Taxonomy" id="86416"/>
    <lineage>
        <taxon>Bacteria</taxon>
        <taxon>Bacillati</taxon>
        <taxon>Bacillota</taxon>
        <taxon>Clostridia</taxon>
        <taxon>Eubacteriales</taxon>
        <taxon>Clostridiaceae</taxon>
        <taxon>Clostridium</taxon>
    </lineage>
</organism>
<reference evidence="2 3" key="1">
    <citation type="submission" date="2012-01" db="EMBL/GenBank/DDBJ databases">
        <title>Complete sequence of chromosome of Clostridium pasteurianum BC1.</title>
        <authorList>
            <consortium name="US DOE Joint Genome Institute"/>
            <person name="Lucas S."/>
            <person name="Han J."/>
            <person name="Lapidus A."/>
            <person name="Cheng J.-F."/>
            <person name="Goodwin L."/>
            <person name="Pitluck S."/>
            <person name="Peters L."/>
            <person name="Mikhailova N."/>
            <person name="Teshima H."/>
            <person name="Detter J.C."/>
            <person name="Han C."/>
            <person name="Tapia R."/>
            <person name="Land M."/>
            <person name="Hauser L."/>
            <person name="Kyrpides N."/>
            <person name="Ivanova N."/>
            <person name="Pagani I."/>
            <person name="Dunn J."/>
            <person name="Taghavi S."/>
            <person name="Francis A."/>
            <person name="van der Lelie D."/>
            <person name="Woyke T."/>
        </authorList>
    </citation>
    <scope>NUCLEOTIDE SEQUENCE [LARGE SCALE GENOMIC DNA]</scope>
    <source>
        <strain evidence="2 3">BC1</strain>
    </source>
</reference>
<feature type="transmembrane region" description="Helical" evidence="1">
    <location>
        <begin position="251"/>
        <end position="270"/>
    </location>
</feature>
<dbReference type="Proteomes" id="UP000013523">
    <property type="component" value="Chromosome"/>
</dbReference>
<feature type="transmembrane region" description="Helical" evidence="1">
    <location>
        <begin position="12"/>
        <end position="34"/>
    </location>
</feature>
<feature type="transmembrane region" description="Helical" evidence="1">
    <location>
        <begin position="223"/>
        <end position="239"/>
    </location>
</feature>
<dbReference type="STRING" id="86416.Clopa_0439"/>
<feature type="transmembrane region" description="Helical" evidence="1">
    <location>
        <begin position="334"/>
        <end position="354"/>
    </location>
</feature>
<keyword evidence="1" id="KW-0472">Membrane</keyword>
<feature type="transmembrane region" description="Helical" evidence="1">
    <location>
        <begin position="366"/>
        <end position="388"/>
    </location>
</feature>
<dbReference type="KEGG" id="cpas:Clopa_0439"/>
<gene>
    <name evidence="2" type="ORF">Clopa_0439</name>
</gene>
<evidence type="ECO:0000313" key="2">
    <source>
        <dbReference type="EMBL" id="AGK95497.1"/>
    </source>
</evidence>
<name>R4JXH3_CLOPA</name>
<dbReference type="EMBL" id="CP003261">
    <property type="protein sequence ID" value="AGK95497.1"/>
    <property type="molecule type" value="Genomic_DNA"/>
</dbReference>
<dbReference type="AlphaFoldDB" id="R4JXH3"/>
<dbReference type="PATRIC" id="fig|86416.3.peg.418"/>
<feature type="transmembrane region" description="Helical" evidence="1">
    <location>
        <begin position="458"/>
        <end position="481"/>
    </location>
</feature>
<evidence type="ECO:0008006" key="4">
    <source>
        <dbReference type="Google" id="ProtNLM"/>
    </source>
</evidence>
<sequence>MENMEKGKYKFKYLIILIYLAAFLFFGFKMLFYVEHVGRFPDEITHVSYIAYLEKTHKIIPDFKSMTILQQTKPIDNNSIKNATYTFGSDFNYLGHPPLYYQIMRISGAVKIQNNTVIINFIRLRSFNIMLSSLAILLILYIGYSRIGKNPLLHFLYAAIVVSVPMLAYDSAGVNNDTLAVIGLSVFVFGLLRFSERKRNFPTYLIISLGVFLSFMSKLTAGLVVFISLCIYIILIIIKEKNAGFLISRKLLATFPVYAVTAAYYIIVYFQTSSIMPTYRLLDPADYYASGFYVDVAQRTHMNFTQYIIYFSKSFLRTWTGIASGVSLIKIDRLFSVNNIALLALLVLPVILIFQIKKAAKKSSITLVAISVYLGVIISAITQCLRAYNEYVSISGYMGGYQSRYYLCGISAISLGIVMIVKNLLEDEDDISVMNIEFENKLTLQCYQSKTGFKYKKAILYTICLFFILLLFYEDLIYFLINFKDYL</sequence>
<dbReference type="HOGENOM" id="CLU_575879_0_0_9"/>
<feature type="transmembrane region" description="Helical" evidence="1">
    <location>
        <begin position="178"/>
        <end position="194"/>
    </location>
</feature>
<accession>R4JXH3</accession>
<keyword evidence="1" id="KW-1133">Transmembrane helix</keyword>
<feature type="transmembrane region" description="Helical" evidence="1">
    <location>
        <begin position="151"/>
        <end position="172"/>
    </location>
</feature>
<keyword evidence="3" id="KW-1185">Reference proteome</keyword>
<proteinExistence type="predicted"/>
<feature type="transmembrane region" description="Helical" evidence="1">
    <location>
        <begin position="403"/>
        <end position="425"/>
    </location>
</feature>